<dbReference type="AlphaFoldDB" id="M0EQV0"/>
<dbReference type="EMBL" id="AOJL01000026">
    <property type="protein sequence ID" value="ELZ48814.1"/>
    <property type="molecule type" value="Genomic_DNA"/>
</dbReference>
<comment type="caution">
    <text evidence="1">The sequence shown here is derived from an EMBL/GenBank/DDBJ whole genome shotgun (WGS) entry which is preliminary data.</text>
</comment>
<dbReference type="Proteomes" id="UP000011509">
    <property type="component" value="Unassembled WGS sequence"/>
</dbReference>
<evidence type="ECO:0000313" key="1">
    <source>
        <dbReference type="EMBL" id="ELZ48814.1"/>
    </source>
</evidence>
<organism evidence="1 2">
    <name type="scientific">Halorubrum coriense DSM 10284</name>
    <dbReference type="NCBI Taxonomy" id="1227466"/>
    <lineage>
        <taxon>Archaea</taxon>
        <taxon>Methanobacteriati</taxon>
        <taxon>Methanobacteriota</taxon>
        <taxon>Stenosarchaea group</taxon>
        <taxon>Halobacteria</taxon>
        <taxon>Halobacteriales</taxon>
        <taxon>Haloferacaceae</taxon>
        <taxon>Halorubrum</taxon>
    </lineage>
</organism>
<gene>
    <name evidence="1" type="ORF">C464_05360</name>
</gene>
<keyword evidence="2" id="KW-1185">Reference proteome</keyword>
<sequence length="51" mass="5817">MVAPDNEYIDPPPDLDFGDVAGLHAVKQELREEIIRPFTDPQFDELSLSYI</sequence>
<proteinExistence type="predicted"/>
<reference evidence="1 2" key="1">
    <citation type="journal article" date="2014" name="PLoS Genet.">
        <title>Phylogenetically driven sequencing of extremely halophilic archaea reveals strategies for static and dynamic osmo-response.</title>
        <authorList>
            <person name="Becker E.A."/>
            <person name="Seitzer P.M."/>
            <person name="Tritt A."/>
            <person name="Larsen D."/>
            <person name="Krusor M."/>
            <person name="Yao A.I."/>
            <person name="Wu D."/>
            <person name="Madern D."/>
            <person name="Eisen J.A."/>
            <person name="Darling A.E."/>
            <person name="Facciotti M.T."/>
        </authorList>
    </citation>
    <scope>NUCLEOTIDE SEQUENCE [LARGE SCALE GENOMIC DNA]</scope>
    <source>
        <strain evidence="1 2">DSM 10284</strain>
    </source>
</reference>
<evidence type="ECO:0000313" key="2">
    <source>
        <dbReference type="Proteomes" id="UP000011509"/>
    </source>
</evidence>
<accession>M0EQV0</accession>
<protein>
    <submittedName>
        <fullName evidence="1">Uncharacterized protein</fullName>
    </submittedName>
</protein>
<name>M0EQV0_9EURY</name>